<dbReference type="eggNOG" id="ENOG502QZT9">
    <property type="taxonomic scope" value="Eukaryota"/>
</dbReference>
<dbReference type="InParanoid" id="Q4UCE7"/>
<dbReference type="KEGG" id="tan:TA03775"/>
<organism evidence="3 4">
    <name type="scientific">Theileria annulata</name>
    <dbReference type="NCBI Taxonomy" id="5874"/>
    <lineage>
        <taxon>Eukaryota</taxon>
        <taxon>Sar</taxon>
        <taxon>Alveolata</taxon>
        <taxon>Apicomplexa</taxon>
        <taxon>Aconoidasida</taxon>
        <taxon>Piroplasmida</taxon>
        <taxon>Theileriidae</taxon>
        <taxon>Theileria</taxon>
    </lineage>
</organism>
<reference evidence="3 4" key="1">
    <citation type="journal article" date="2005" name="Science">
        <title>Genome of the host-cell transforming parasite Theileria annulata compared with T. parva.</title>
        <authorList>
            <person name="Pain A."/>
            <person name="Renauld H."/>
            <person name="Berriman M."/>
            <person name="Murphy L."/>
            <person name="Yeats C.A."/>
            <person name="Weir W."/>
            <person name="Kerhornou A."/>
            <person name="Aslett M."/>
            <person name="Bishop R."/>
            <person name="Bouchier C."/>
            <person name="Cochet M."/>
            <person name="Coulson R.M.R."/>
            <person name="Cronin A."/>
            <person name="de Villiers E.P."/>
            <person name="Fraser A."/>
            <person name="Fosker N."/>
            <person name="Gardner M."/>
            <person name="Goble A."/>
            <person name="Griffiths-Jones S."/>
            <person name="Harris D.E."/>
            <person name="Katzer F."/>
            <person name="Larke N."/>
            <person name="Lord A."/>
            <person name="Maser P."/>
            <person name="McKellar S."/>
            <person name="Mooney P."/>
            <person name="Morton F."/>
            <person name="Nene V."/>
            <person name="O'Neil S."/>
            <person name="Price C."/>
            <person name="Quail M.A."/>
            <person name="Rabbinowitsch E."/>
            <person name="Rawlings N.D."/>
            <person name="Rutter S."/>
            <person name="Saunders D."/>
            <person name="Seeger K."/>
            <person name="Shah T."/>
            <person name="Squares R."/>
            <person name="Squares S."/>
            <person name="Tivey A."/>
            <person name="Walker A.R."/>
            <person name="Woodward J."/>
            <person name="Dobbelaere D.A.E."/>
            <person name="Langsley G."/>
            <person name="Rajandream M.A."/>
            <person name="McKeever D."/>
            <person name="Shiels B."/>
            <person name="Tait A."/>
            <person name="Barrell B.G."/>
            <person name="Hall N."/>
        </authorList>
    </citation>
    <scope>NUCLEOTIDE SEQUENCE [LARGE SCALE GENOMIC DNA]</scope>
    <source>
        <strain evidence="4">Ankara</strain>
    </source>
</reference>
<sequence length="590" mass="69674">MFVFFIFIIYIALVIDGFVLESRVGNFTPTHINKELKLPNYTQKLVLLYSKNDENKLESNKETENNKELESKDELENNKELKHNKELKKSKNDEYELVEFIKTTPSGDEGQETKFMVSRRLWKLLTALLAYRSKFGDYKIESDFEFKKSEKDHLSGYKLGKNLGHLIRLINLQQKGSSYIKIYREKLRRKNRDFLDSDLLEAPKLLWLLGFSTRSYVQESKFRQKLTGRDNLITSKASRLSSVNRTHLKDGDYDSISPDNIERITKVKKIVLENMLLNKQRMREQMPFKYPQILPEPTNKAIPKPDILRKIVNEILDKNRATCPLIKRDTRAETEGAYHYAFFHWTFEQVLQALVLFNDMYYDYNKELLIKSESTGEEFNPITFNTLKSGFRVPENENWPPELHGMPLGLFVEKFRVGDIDAKEHWLRRPILDHIGFNWGDGINYLTFTWDKLEKGLIWYINFRGFPIKSMGPDLLIPKTTTVAKFYKPEEIQGMKIGRLVYMALNQIQMIKRFHRHRYNFLDRMGLVLIPNPELDIGYKPVPHIKFNKYRSHLMVSPDKKYLFDDVNEPPDYLKDSVTKVLDKNYECPI</sequence>
<accession>Q4UCE7</accession>
<gene>
    <name evidence="3" type="ORF">TA03775</name>
</gene>
<dbReference type="Proteomes" id="UP000001950">
    <property type="component" value="Chromosome 3"/>
</dbReference>
<name>Q4UCE7_THEAN</name>
<keyword evidence="2" id="KW-0732">Signal</keyword>
<dbReference type="STRING" id="5874.Q4UCE7"/>
<dbReference type="EMBL" id="CR940352">
    <property type="protein sequence ID" value="CAI75504.1"/>
    <property type="molecule type" value="Genomic_DNA"/>
</dbReference>
<proteinExistence type="predicted"/>
<feature type="signal peptide" evidence="2">
    <location>
        <begin position="1"/>
        <end position="17"/>
    </location>
</feature>
<protein>
    <submittedName>
        <fullName evidence="3">Uncharacterized protein</fullName>
    </submittedName>
</protein>
<dbReference type="VEuPathDB" id="PiroplasmaDB:TA03775"/>
<feature type="chain" id="PRO_5004244980" evidence="2">
    <location>
        <begin position="18"/>
        <end position="590"/>
    </location>
</feature>
<dbReference type="OMA" id="DAKEHWL"/>
<dbReference type="AlphaFoldDB" id="Q4UCE7"/>
<evidence type="ECO:0000256" key="2">
    <source>
        <dbReference type="SAM" id="SignalP"/>
    </source>
</evidence>
<feature type="region of interest" description="Disordered" evidence="1">
    <location>
        <begin position="57"/>
        <end position="86"/>
    </location>
</feature>
<dbReference type="OrthoDB" id="361131at2759"/>
<dbReference type="RefSeq" id="XP_954980.1">
    <property type="nucleotide sequence ID" value="XM_949887.1"/>
</dbReference>
<dbReference type="GeneID" id="3864612"/>
<evidence type="ECO:0000313" key="4">
    <source>
        <dbReference type="Proteomes" id="UP000001950"/>
    </source>
</evidence>
<evidence type="ECO:0000256" key="1">
    <source>
        <dbReference type="SAM" id="MobiDB-lite"/>
    </source>
</evidence>
<keyword evidence="4" id="KW-1185">Reference proteome</keyword>
<evidence type="ECO:0000313" key="3">
    <source>
        <dbReference type="EMBL" id="CAI75504.1"/>
    </source>
</evidence>